<keyword evidence="3" id="KW-1185">Reference proteome</keyword>
<dbReference type="Pfam" id="PF10741">
    <property type="entry name" value="T2SSM_b"/>
    <property type="match status" value="1"/>
</dbReference>
<keyword evidence="1" id="KW-1133">Transmembrane helix</keyword>
<organism evidence="2 3">
    <name type="scientific">Pseudomonas edaphica</name>
    <dbReference type="NCBI Taxonomy" id="2006980"/>
    <lineage>
        <taxon>Bacteria</taxon>
        <taxon>Pseudomonadati</taxon>
        <taxon>Pseudomonadota</taxon>
        <taxon>Gammaproteobacteria</taxon>
        <taxon>Pseudomonadales</taxon>
        <taxon>Pseudomonadaceae</taxon>
        <taxon>Pseudomonas</taxon>
    </lineage>
</organism>
<dbReference type="NCBIfam" id="NF040576">
    <property type="entry name" value="T2SS_GspM_XpsM"/>
    <property type="match status" value="1"/>
</dbReference>
<evidence type="ECO:0000313" key="2">
    <source>
        <dbReference type="EMBL" id="TLG87422.1"/>
    </source>
</evidence>
<name>A0ABY2TVQ3_9PSED</name>
<comment type="caution">
    <text evidence="2">The sequence shown here is derived from an EMBL/GenBank/DDBJ whole genome shotgun (WGS) entry which is preliminary data.</text>
</comment>
<evidence type="ECO:0000313" key="3">
    <source>
        <dbReference type="Proteomes" id="UP000304941"/>
    </source>
</evidence>
<keyword evidence="1" id="KW-0812">Transmembrane</keyword>
<proteinExistence type="predicted"/>
<reference evidence="2 3" key="1">
    <citation type="submission" date="2019-05" db="EMBL/GenBank/DDBJ databases">
        <title>Pseudomonas edaphica sp. nov., isolated from rhizospheric soil of Cistus ladanifer L. in Spain.</title>
        <authorList>
            <person name="Peix A."/>
        </authorList>
    </citation>
    <scope>NUCLEOTIDE SEQUENCE [LARGE SCALE GENOMIC DNA]</scope>
    <source>
        <strain evidence="2 3">RD25</strain>
    </source>
</reference>
<dbReference type="Proteomes" id="UP000304941">
    <property type="component" value="Unassembled WGS sequence"/>
</dbReference>
<feature type="transmembrane region" description="Helical" evidence="1">
    <location>
        <begin position="12"/>
        <end position="34"/>
    </location>
</feature>
<dbReference type="InterPro" id="IPR034756">
    <property type="entry name" value="T2SSM_b"/>
</dbReference>
<accession>A0ABY2TVQ3</accession>
<gene>
    <name evidence="2" type="ORF">FEM54_30660</name>
</gene>
<sequence>MPPRLLSASRRAAALGLAALTLAAGYFLTLHVWFNQPLMDIAEQMQTLRLNQQRYAALSSQVPALEAALAQLRASAAGNENLLADADMGAATAQLMQLIAADLQTFATAGGCTVTNRIPVAVNQTAPYRQVSVRINLECAIEPLAGLLHQLETSKVSMFIESMKIETNRTRALTGNRLATQLLISAYLQNPALKEATP</sequence>
<dbReference type="EMBL" id="VBVZ01000805">
    <property type="protein sequence ID" value="TLG87422.1"/>
    <property type="molecule type" value="Genomic_DNA"/>
</dbReference>
<evidence type="ECO:0000256" key="1">
    <source>
        <dbReference type="SAM" id="Phobius"/>
    </source>
</evidence>
<protein>
    <submittedName>
        <fullName evidence="2">General secretion pathway protein GspM</fullName>
    </submittedName>
</protein>
<keyword evidence="1" id="KW-0472">Membrane</keyword>
<dbReference type="RefSeq" id="WP_138454076.1">
    <property type="nucleotide sequence ID" value="NZ_VBVZ01000805.1"/>
</dbReference>